<keyword evidence="1" id="KW-0238">DNA-binding</keyword>
<dbReference type="SUPFAM" id="SSF46689">
    <property type="entry name" value="Homeodomain-like"/>
    <property type="match status" value="1"/>
</dbReference>
<dbReference type="InterPro" id="IPR001647">
    <property type="entry name" value="HTH_TetR"/>
</dbReference>
<feature type="region of interest" description="Disordered" evidence="2">
    <location>
        <begin position="140"/>
        <end position="230"/>
    </location>
</feature>
<feature type="compositionally biased region" description="Basic and acidic residues" evidence="2">
    <location>
        <begin position="184"/>
        <end position="202"/>
    </location>
</feature>
<proteinExistence type="predicted"/>
<evidence type="ECO:0000256" key="2">
    <source>
        <dbReference type="SAM" id="MobiDB-lite"/>
    </source>
</evidence>
<accession>A0ABX7NS86</accession>
<evidence type="ECO:0000313" key="5">
    <source>
        <dbReference type="Proteomes" id="UP000662747"/>
    </source>
</evidence>
<dbReference type="Gene3D" id="1.10.357.10">
    <property type="entry name" value="Tetracycline Repressor, domain 2"/>
    <property type="match status" value="1"/>
</dbReference>
<reference evidence="4 5" key="1">
    <citation type="submission" date="2021-02" db="EMBL/GenBank/DDBJ databases">
        <title>De Novo genome assembly of isolated myxobacteria.</title>
        <authorList>
            <person name="Stevens D.C."/>
        </authorList>
    </citation>
    <scope>NUCLEOTIDE SEQUENCE [LARGE SCALE GENOMIC DNA]</scope>
    <source>
        <strain evidence="5">SCPEA02</strain>
    </source>
</reference>
<feature type="compositionally biased region" description="Basic and acidic residues" evidence="2">
    <location>
        <begin position="163"/>
        <end position="172"/>
    </location>
</feature>
<dbReference type="RefSeq" id="WP_206721990.1">
    <property type="nucleotide sequence ID" value="NZ_CP071090.1"/>
</dbReference>
<feature type="domain" description="HTH tetR-type" evidence="3">
    <location>
        <begin position="13"/>
        <end position="57"/>
    </location>
</feature>
<dbReference type="EMBL" id="CP071090">
    <property type="protein sequence ID" value="QSQ20410.1"/>
    <property type="molecule type" value="Genomic_DNA"/>
</dbReference>
<gene>
    <name evidence="4" type="ORF">JY651_34900</name>
</gene>
<feature type="compositionally biased region" description="Basic and acidic residues" evidence="2">
    <location>
        <begin position="213"/>
        <end position="224"/>
    </location>
</feature>
<evidence type="ECO:0000256" key="1">
    <source>
        <dbReference type="ARBA" id="ARBA00023125"/>
    </source>
</evidence>
<dbReference type="Proteomes" id="UP000662747">
    <property type="component" value="Chromosome"/>
</dbReference>
<keyword evidence="5" id="KW-1185">Reference proteome</keyword>
<protein>
    <submittedName>
        <fullName evidence="4">Helix-turn-helix transcriptional regulator</fullName>
    </submittedName>
</protein>
<sequence length="331" mass="35546">MWLLEQMHADTMAEAAGLMALRGYDNVHASELATATRMSVGTLYRRYGSKRGFALAVRDFAENTLCHRARVAFECTHASPELGYRQAFFDFWSELVSEALREPGLFAFTFLHWHPYDSGPHARYAIQPYMPRSLGPIPSGASEAYAPTAAEPDTESSRASGDWAEHSPRASEMDAPGVSWSQDARARPDARKPEEAGSRSEATELDVSGAGSDARDSGEVDSRSEAAASDASGVVLDAWDSHGTEATLESHELHASNLPGPRAPRALGYQSHGRAARALVREVLKCGEREGALAPGSARVGEGLVWGALVELVRAPAEEGALVTEAEVLAL</sequence>
<evidence type="ECO:0000259" key="3">
    <source>
        <dbReference type="Pfam" id="PF00440"/>
    </source>
</evidence>
<organism evidence="4 5">
    <name type="scientific">Pyxidicoccus parkwayensis</name>
    <dbReference type="NCBI Taxonomy" id="2813578"/>
    <lineage>
        <taxon>Bacteria</taxon>
        <taxon>Pseudomonadati</taxon>
        <taxon>Myxococcota</taxon>
        <taxon>Myxococcia</taxon>
        <taxon>Myxococcales</taxon>
        <taxon>Cystobacterineae</taxon>
        <taxon>Myxococcaceae</taxon>
        <taxon>Pyxidicoccus</taxon>
    </lineage>
</organism>
<dbReference type="Pfam" id="PF00440">
    <property type="entry name" value="TetR_N"/>
    <property type="match status" value="1"/>
</dbReference>
<evidence type="ECO:0000313" key="4">
    <source>
        <dbReference type="EMBL" id="QSQ20410.1"/>
    </source>
</evidence>
<name>A0ABX7NS86_9BACT</name>
<dbReference type="InterPro" id="IPR009057">
    <property type="entry name" value="Homeodomain-like_sf"/>
</dbReference>